<evidence type="ECO:0000256" key="1">
    <source>
        <dbReference type="ARBA" id="ARBA00004335"/>
    </source>
</evidence>
<dbReference type="PANTHER" id="PTHR46527:SF1">
    <property type="entry name" value="NUCLEOPORIN NUP42"/>
    <property type="match status" value="1"/>
</dbReference>
<feature type="compositionally biased region" description="Polar residues" evidence="9">
    <location>
        <begin position="82"/>
        <end position="96"/>
    </location>
</feature>
<keyword evidence="3" id="KW-0509">mRNA transport</keyword>
<protein>
    <recommendedName>
        <fullName evidence="6">Nucleoporin NUP42</fullName>
    </recommendedName>
    <alternativeName>
        <fullName evidence="7">Nucleoporin-like protein 2</fullName>
    </alternativeName>
</protein>
<evidence type="ECO:0000256" key="8">
    <source>
        <dbReference type="PROSITE-ProRule" id="PRU00723"/>
    </source>
</evidence>
<comment type="subcellular location">
    <subcellularLocation>
        <location evidence="1">Nucleus membrane</location>
        <topology evidence="1">Peripheral membrane protein</topology>
        <orientation evidence="1">Cytoplasmic side</orientation>
    </subcellularLocation>
    <subcellularLocation>
        <location evidence="2">Nucleus</location>
        <location evidence="2">Nuclear pore complex</location>
    </subcellularLocation>
</comment>
<name>A0AAD8YXK0_9TELE</name>
<keyword evidence="8" id="KW-0862">Zinc</keyword>
<keyword evidence="3" id="KW-0813">Transport</keyword>
<feature type="region of interest" description="Disordered" evidence="9">
    <location>
        <begin position="11"/>
        <end position="105"/>
    </location>
</feature>
<evidence type="ECO:0000256" key="4">
    <source>
        <dbReference type="ARBA" id="ARBA00023242"/>
    </source>
</evidence>
<evidence type="ECO:0000256" key="7">
    <source>
        <dbReference type="ARBA" id="ARBA00042384"/>
    </source>
</evidence>
<feature type="compositionally biased region" description="Gly residues" evidence="9">
    <location>
        <begin position="67"/>
        <end position="81"/>
    </location>
</feature>
<evidence type="ECO:0000313" key="11">
    <source>
        <dbReference type="EMBL" id="KAK1788616.1"/>
    </source>
</evidence>
<evidence type="ECO:0000259" key="10">
    <source>
        <dbReference type="PROSITE" id="PS50103"/>
    </source>
</evidence>
<feature type="zinc finger region" description="C3H1-type" evidence="8">
    <location>
        <begin position="1"/>
        <end position="17"/>
    </location>
</feature>
<dbReference type="GO" id="GO:0031965">
    <property type="term" value="C:nuclear membrane"/>
    <property type="evidence" value="ECO:0007669"/>
    <property type="project" value="UniProtKB-SubCell"/>
</dbReference>
<evidence type="ECO:0000256" key="2">
    <source>
        <dbReference type="ARBA" id="ARBA00004567"/>
    </source>
</evidence>
<evidence type="ECO:0000256" key="9">
    <source>
        <dbReference type="SAM" id="MobiDB-lite"/>
    </source>
</evidence>
<keyword evidence="12" id="KW-1185">Reference proteome</keyword>
<proteinExistence type="predicted"/>
<keyword evidence="3" id="KW-0811">Translocation</keyword>
<comment type="function">
    <text evidence="5">Required for the export of mRNAs containing poly(A) tails from the nucleus into the cytoplasm.</text>
</comment>
<comment type="caution">
    <text evidence="11">The sequence shown here is derived from an EMBL/GenBank/DDBJ whole genome shotgun (WGS) entry which is preliminary data.</text>
</comment>
<keyword evidence="4" id="KW-0539">Nucleus</keyword>
<dbReference type="Proteomes" id="UP001239994">
    <property type="component" value="Unassembled WGS sequence"/>
</dbReference>
<dbReference type="EMBL" id="JAROKS010000022">
    <property type="protein sequence ID" value="KAK1788616.1"/>
    <property type="molecule type" value="Genomic_DNA"/>
</dbReference>
<feature type="domain" description="C3H1-type" evidence="10">
    <location>
        <begin position="1"/>
        <end position="17"/>
    </location>
</feature>
<evidence type="ECO:0000256" key="5">
    <source>
        <dbReference type="ARBA" id="ARBA00037262"/>
    </source>
</evidence>
<keyword evidence="3" id="KW-0653">Protein transport</keyword>
<reference evidence="11" key="1">
    <citation type="submission" date="2023-03" db="EMBL/GenBank/DDBJ databases">
        <title>Electrophorus voltai genome.</title>
        <authorList>
            <person name="Bian C."/>
        </authorList>
    </citation>
    <scope>NUCLEOTIDE SEQUENCE</scope>
    <source>
        <strain evidence="11">CB-2022</strain>
        <tissue evidence="11">Muscle</tissue>
    </source>
</reference>
<accession>A0AAD8YXK0</accession>
<evidence type="ECO:0000256" key="6">
    <source>
        <dbReference type="ARBA" id="ARBA00039886"/>
    </source>
</evidence>
<dbReference type="PROSITE" id="PS50103">
    <property type="entry name" value="ZF_C3H1"/>
    <property type="match status" value="1"/>
</dbReference>
<dbReference type="AlphaFoldDB" id="A0AAD8YXK0"/>
<dbReference type="InterPro" id="IPR000571">
    <property type="entry name" value="Znf_CCCH"/>
</dbReference>
<gene>
    <name evidence="11" type="ORF">P4O66_002695</name>
</gene>
<organism evidence="11 12">
    <name type="scientific">Electrophorus voltai</name>
    <dbReference type="NCBI Taxonomy" id="2609070"/>
    <lineage>
        <taxon>Eukaryota</taxon>
        <taxon>Metazoa</taxon>
        <taxon>Chordata</taxon>
        <taxon>Craniata</taxon>
        <taxon>Vertebrata</taxon>
        <taxon>Euteleostomi</taxon>
        <taxon>Actinopterygii</taxon>
        <taxon>Neopterygii</taxon>
        <taxon>Teleostei</taxon>
        <taxon>Ostariophysi</taxon>
        <taxon>Gymnotiformes</taxon>
        <taxon>Gymnotoidei</taxon>
        <taxon>Gymnotidae</taxon>
        <taxon>Electrophorus</taxon>
    </lineage>
</organism>
<dbReference type="GO" id="GO:0005643">
    <property type="term" value="C:nuclear pore"/>
    <property type="evidence" value="ECO:0007669"/>
    <property type="project" value="UniProtKB-SubCell"/>
</dbReference>
<dbReference type="PANTHER" id="PTHR46527">
    <property type="entry name" value="NUCLEOPORIN-LIKE PROTEIN 2"/>
    <property type="match status" value="1"/>
</dbReference>
<sequence>MGRCRYGEKCWNEHPRGGRGSGGDYQPGHQSNQSNRGGFGNRVWINPSQRSGGGGRPHPSTPSRGGVDWGGGSNGAGGGFGFSQNRFSTLNSQSNFDGGAGSGDENEKHLEAIQKDMEVWQSSGQWPFSTYSILKAPISGFVELSPEELRLEYYTRRSSGDVESYINSVQQLANQWRDRVQELRIMNPSTRVAMTAELSNPRPSGGGLFSSSSSGFSLSSSSGFQAGGFGSSLQSSATFCFSSATTGFGSSGARPGPSGFESVGVFGSAATPATPSASAFSFTAPAAAKTSAAVSGSVAGFSFSSSSTPAASAAGLGSGFGSSTPAGGGVFGLVTGSSSGFIGGASELYTPQSELTANELKEFTAARFTLGQIPLRPPPAELLTV</sequence>
<evidence type="ECO:0000256" key="3">
    <source>
        <dbReference type="ARBA" id="ARBA00023132"/>
    </source>
</evidence>
<keyword evidence="3" id="KW-0906">Nuclear pore complex</keyword>
<dbReference type="InterPro" id="IPR051767">
    <property type="entry name" value="Nucleoporin_NUP42"/>
</dbReference>
<dbReference type="GO" id="GO:0008270">
    <property type="term" value="F:zinc ion binding"/>
    <property type="evidence" value="ECO:0007669"/>
    <property type="project" value="UniProtKB-KW"/>
</dbReference>
<keyword evidence="8" id="KW-0863">Zinc-finger</keyword>
<keyword evidence="8" id="KW-0479">Metal-binding</keyword>
<evidence type="ECO:0000313" key="12">
    <source>
        <dbReference type="Proteomes" id="UP001239994"/>
    </source>
</evidence>